<sequence>MSSDSPEGQSKNDGRPGGDDEPGPWGRPWGWWREIATLLPPPTRRGRRADTDLAAVVEAILFKHADDCPWRRLPERFPPWQTVYSYHRRWLKDGTLRKIREAARQENASPPDERPPTRDPVGNPVGDSR</sequence>
<evidence type="ECO:0000259" key="2">
    <source>
        <dbReference type="Pfam" id="PF13340"/>
    </source>
</evidence>
<dbReference type="EMBL" id="WTPX01000283">
    <property type="protein sequence ID" value="NNJ28077.1"/>
    <property type="molecule type" value="Genomic_DNA"/>
</dbReference>
<name>A0ABX1VIW3_9PLAN</name>
<keyword evidence="4" id="KW-1185">Reference proteome</keyword>
<comment type="caution">
    <text evidence="3">The sequence shown here is derived from an EMBL/GenBank/DDBJ whole genome shotgun (WGS) entry which is preliminary data.</text>
</comment>
<dbReference type="Proteomes" id="UP000609651">
    <property type="component" value="Unassembled WGS sequence"/>
</dbReference>
<organism evidence="3 4">
    <name type="scientific">Alienimonas chondri</name>
    <dbReference type="NCBI Taxonomy" id="2681879"/>
    <lineage>
        <taxon>Bacteria</taxon>
        <taxon>Pseudomonadati</taxon>
        <taxon>Planctomycetota</taxon>
        <taxon>Planctomycetia</taxon>
        <taxon>Planctomycetales</taxon>
        <taxon>Planctomycetaceae</taxon>
        <taxon>Alienimonas</taxon>
    </lineage>
</organism>
<feature type="region of interest" description="Disordered" evidence="1">
    <location>
        <begin position="1"/>
        <end position="29"/>
    </location>
</feature>
<dbReference type="RefSeq" id="WP_171189976.1">
    <property type="nucleotide sequence ID" value="NZ_WTPX01000283.1"/>
</dbReference>
<protein>
    <recommendedName>
        <fullName evidence="2">Insertion element IS402-like domain-containing protein</fullName>
    </recommendedName>
</protein>
<evidence type="ECO:0000256" key="1">
    <source>
        <dbReference type="SAM" id="MobiDB-lite"/>
    </source>
</evidence>
<evidence type="ECO:0000313" key="3">
    <source>
        <dbReference type="EMBL" id="NNJ28077.1"/>
    </source>
</evidence>
<gene>
    <name evidence="3" type="ORF">LzC2_41880</name>
</gene>
<dbReference type="Pfam" id="PF13340">
    <property type="entry name" value="DUF4096"/>
    <property type="match status" value="1"/>
</dbReference>
<feature type="region of interest" description="Disordered" evidence="1">
    <location>
        <begin position="101"/>
        <end position="129"/>
    </location>
</feature>
<dbReference type="PANTHER" id="PTHR30007">
    <property type="entry name" value="PHP DOMAIN PROTEIN"/>
    <property type="match status" value="1"/>
</dbReference>
<feature type="domain" description="Insertion element IS402-like" evidence="2">
    <location>
        <begin position="32"/>
        <end position="99"/>
    </location>
</feature>
<proteinExistence type="predicted"/>
<evidence type="ECO:0000313" key="4">
    <source>
        <dbReference type="Proteomes" id="UP000609651"/>
    </source>
</evidence>
<dbReference type="PANTHER" id="PTHR30007:SF0">
    <property type="entry name" value="TRANSPOSASE"/>
    <property type="match status" value="1"/>
</dbReference>
<accession>A0ABX1VIW3</accession>
<reference evidence="3 4" key="1">
    <citation type="journal article" date="2020" name="Syst. Appl. Microbiol.">
        <title>Alienimonas chondri sp. nov., a novel planctomycete isolated from the biofilm of the red alga Chondrus crispus.</title>
        <authorList>
            <person name="Vitorino I."/>
            <person name="Albuquerque L."/>
            <person name="Wiegand S."/>
            <person name="Kallscheuer N."/>
            <person name="da Costa M.S."/>
            <person name="Lobo-da-Cunha A."/>
            <person name="Jogler C."/>
            <person name="Lage O.M."/>
        </authorList>
    </citation>
    <scope>NUCLEOTIDE SEQUENCE [LARGE SCALE GENOMIC DNA]</scope>
    <source>
        <strain evidence="3 4">LzC2</strain>
    </source>
</reference>
<dbReference type="InterPro" id="IPR025161">
    <property type="entry name" value="IS402-like_dom"/>
</dbReference>